<dbReference type="PANTHER" id="PTHR35809:SF1">
    <property type="entry name" value="ARCHAETIDYLSERINE DECARBOXYLASE PROENZYME-RELATED"/>
    <property type="match status" value="1"/>
</dbReference>
<evidence type="ECO:0000256" key="4">
    <source>
        <dbReference type="ARBA" id="ARBA00023098"/>
    </source>
</evidence>
<keyword evidence="5" id="KW-0472">Membrane</keyword>
<evidence type="ECO:0000256" key="8">
    <source>
        <dbReference type="ARBA" id="ARBA00023239"/>
    </source>
</evidence>
<dbReference type="AlphaFoldDB" id="A0A426TV32"/>
<evidence type="ECO:0000256" key="1">
    <source>
        <dbReference type="ARBA" id="ARBA00022475"/>
    </source>
</evidence>
<keyword evidence="3" id="KW-0210">Decarboxylase</keyword>
<evidence type="ECO:0000313" key="11">
    <source>
        <dbReference type="EMBL" id="RRR69298.1"/>
    </source>
</evidence>
<dbReference type="EMBL" id="RSAS01000648">
    <property type="protein sequence ID" value="RRR69298.1"/>
    <property type="molecule type" value="Genomic_DNA"/>
</dbReference>
<dbReference type="InterPro" id="IPR003817">
    <property type="entry name" value="PS_Dcarbxylase"/>
</dbReference>
<dbReference type="InterPro" id="IPR033175">
    <property type="entry name" value="PSD-A"/>
</dbReference>
<keyword evidence="9" id="KW-1208">Phospholipid metabolism</keyword>
<dbReference type="Proteomes" id="UP000280307">
    <property type="component" value="Unassembled WGS sequence"/>
</dbReference>
<reference evidence="11 12" key="1">
    <citation type="submission" date="2018-12" db="EMBL/GenBank/DDBJ databases">
        <title>Genome Sequence of Candidatus Viridilinea halotolerans isolated from saline sulfide-rich spring.</title>
        <authorList>
            <person name="Grouzdev D.S."/>
            <person name="Burganskaya E.I."/>
            <person name="Krutkina M.S."/>
            <person name="Sukhacheva M.V."/>
            <person name="Gorlenko V.M."/>
        </authorList>
    </citation>
    <scope>NUCLEOTIDE SEQUENCE [LARGE SCALE GENOMIC DNA]</scope>
    <source>
        <strain evidence="11">Chok-6</strain>
    </source>
</reference>
<keyword evidence="10" id="KW-0670">Pyruvate</keyword>
<keyword evidence="7" id="KW-0594">Phospholipid biosynthesis</keyword>
<accession>A0A426TV32</accession>
<keyword evidence="8" id="KW-0456">Lyase</keyword>
<dbReference type="GO" id="GO:0004609">
    <property type="term" value="F:phosphatidylserine decarboxylase activity"/>
    <property type="evidence" value="ECO:0007669"/>
    <property type="project" value="InterPro"/>
</dbReference>
<keyword evidence="2" id="KW-0444">Lipid biosynthesis</keyword>
<evidence type="ECO:0000256" key="5">
    <source>
        <dbReference type="ARBA" id="ARBA00023136"/>
    </source>
</evidence>
<gene>
    <name evidence="11" type="ORF">EI684_16115</name>
</gene>
<protein>
    <submittedName>
        <fullName evidence="11">Phosphatidylserine decarboxylase</fullName>
    </submittedName>
</protein>
<name>A0A426TV32_9CHLR</name>
<evidence type="ECO:0000256" key="3">
    <source>
        <dbReference type="ARBA" id="ARBA00022793"/>
    </source>
</evidence>
<dbReference type="GO" id="GO:0008654">
    <property type="term" value="P:phospholipid biosynthetic process"/>
    <property type="evidence" value="ECO:0007669"/>
    <property type="project" value="UniProtKB-KW"/>
</dbReference>
<evidence type="ECO:0000256" key="9">
    <source>
        <dbReference type="ARBA" id="ARBA00023264"/>
    </source>
</evidence>
<keyword evidence="6" id="KW-0865">Zymogen</keyword>
<keyword evidence="1" id="KW-1003">Cell membrane</keyword>
<sequence length="225" mass="23988">MPEQTLPKERTPAIPGLDPDGMPLLGLGLGLTGLTLGLRPRFAAVPLALTALAAAFYRDPKRATPQEPGTLFALADGVVLQVEEVYEHRFIHSDCLRLSVHMTPLSVPVCRSPAPGVVRMVEHVAGEFRAASDAEAGERNERIYIGLQTDWGPLLIALIAGPVARRLVCRVNPGDRVEAGARLGAVRFGARADLYVQRDAAHFALGRGARLVAGVTRLGEVAPSP</sequence>
<organism evidence="11 12">
    <name type="scientific">Candidatus Viridilinea halotolerans</name>
    <dbReference type="NCBI Taxonomy" id="2491704"/>
    <lineage>
        <taxon>Bacteria</taxon>
        <taxon>Bacillati</taxon>
        <taxon>Chloroflexota</taxon>
        <taxon>Chloroflexia</taxon>
        <taxon>Chloroflexales</taxon>
        <taxon>Chloroflexineae</taxon>
        <taxon>Oscillochloridaceae</taxon>
        <taxon>Candidatus Viridilinea</taxon>
    </lineage>
</organism>
<dbReference type="PANTHER" id="PTHR35809">
    <property type="entry name" value="ARCHAETIDYLSERINE DECARBOXYLASE PROENZYME-RELATED"/>
    <property type="match status" value="1"/>
</dbReference>
<keyword evidence="4" id="KW-0443">Lipid metabolism</keyword>
<dbReference type="Pfam" id="PF02666">
    <property type="entry name" value="PS_Dcarbxylase"/>
    <property type="match status" value="1"/>
</dbReference>
<proteinExistence type="predicted"/>
<comment type="caution">
    <text evidence="11">The sequence shown here is derived from an EMBL/GenBank/DDBJ whole genome shotgun (WGS) entry which is preliminary data.</text>
</comment>
<evidence type="ECO:0000256" key="10">
    <source>
        <dbReference type="ARBA" id="ARBA00023317"/>
    </source>
</evidence>
<evidence type="ECO:0000313" key="12">
    <source>
        <dbReference type="Proteomes" id="UP000280307"/>
    </source>
</evidence>
<evidence type="ECO:0000256" key="6">
    <source>
        <dbReference type="ARBA" id="ARBA00023145"/>
    </source>
</evidence>
<evidence type="ECO:0000256" key="2">
    <source>
        <dbReference type="ARBA" id="ARBA00022516"/>
    </source>
</evidence>
<evidence type="ECO:0000256" key="7">
    <source>
        <dbReference type="ARBA" id="ARBA00023209"/>
    </source>
</evidence>